<gene>
    <name evidence="2" type="ORF">C1638_003215</name>
</gene>
<protein>
    <submittedName>
        <fullName evidence="2">Uncharacterized protein</fullName>
    </submittedName>
</protein>
<reference evidence="2" key="1">
    <citation type="submission" date="2018-04" db="EMBL/GenBank/DDBJ databases">
        <title>Draft Genome Sequences of Chryseobacterium lactis NCTC11390T isolated from milk, Chryseobacterium oncorhynchi 701B-08T from rainbow trout, and Chryseobacterium viscerum 687B-08T from diseased fish.</title>
        <authorList>
            <person name="Jeong J.-J."/>
            <person name="Lee Y.J."/>
            <person name="Pathiraja D."/>
            <person name="Park B."/>
            <person name="Choi I.-G."/>
            <person name="Kim K.D."/>
        </authorList>
    </citation>
    <scope>NUCLEOTIDE SEQUENCE [LARGE SCALE GENOMIC DNA]</scope>
    <source>
        <strain evidence="2">701B-08</strain>
    </source>
</reference>
<dbReference type="EMBL" id="PPEI02000001">
    <property type="protein sequence ID" value="PWN67614.1"/>
    <property type="molecule type" value="Genomic_DNA"/>
</dbReference>
<accession>A0A316X261</accession>
<evidence type="ECO:0000256" key="1">
    <source>
        <dbReference type="SAM" id="MobiDB-lite"/>
    </source>
</evidence>
<feature type="region of interest" description="Disordered" evidence="1">
    <location>
        <begin position="1"/>
        <end position="24"/>
    </location>
</feature>
<dbReference type="RefSeq" id="WP_109618120.1">
    <property type="nucleotide sequence ID" value="NZ_PPEI02000001.1"/>
</dbReference>
<organism evidence="2 3">
    <name type="scientific">Chryseobacterium oncorhynchi</name>
    <dbReference type="NCBI Taxonomy" id="741074"/>
    <lineage>
        <taxon>Bacteria</taxon>
        <taxon>Pseudomonadati</taxon>
        <taxon>Bacteroidota</taxon>
        <taxon>Flavobacteriia</taxon>
        <taxon>Flavobacteriales</taxon>
        <taxon>Weeksellaceae</taxon>
        <taxon>Chryseobacterium group</taxon>
        <taxon>Chryseobacterium</taxon>
    </lineage>
</organism>
<comment type="caution">
    <text evidence="2">The sequence shown here is derived from an EMBL/GenBank/DDBJ whole genome shotgun (WGS) entry which is preliminary data.</text>
</comment>
<dbReference type="AlphaFoldDB" id="A0A316X261"/>
<proteinExistence type="predicted"/>
<dbReference type="OrthoDB" id="1272765at2"/>
<dbReference type="Proteomes" id="UP000236182">
    <property type="component" value="Unassembled WGS sequence"/>
</dbReference>
<sequence>MSTSSFRLNARKPKNSSSGLPTPKKGELYILDTDDIISLPPTVDKGIVCTGDIHLKPGRRFHILYLTPSTQKRNIKTDGDAESRGFKKKVSGAYPGDEIEIHQFIKNNINKGFVVVMNSYDQVYHRIYGSKENPLYLTGEFNDDNDKKSWEITFEQNFADETPLLFYNGSIILDESALEDPDIDFEGIFARKDGTNLNEPQKVYWANILSPYLQNINKFPIKNQW</sequence>
<keyword evidence="3" id="KW-1185">Reference proteome</keyword>
<evidence type="ECO:0000313" key="3">
    <source>
        <dbReference type="Proteomes" id="UP000236182"/>
    </source>
</evidence>
<name>A0A316X261_9FLAO</name>
<evidence type="ECO:0000313" key="2">
    <source>
        <dbReference type="EMBL" id="PWN67614.1"/>
    </source>
</evidence>